<gene>
    <name evidence="1" type="ORF">ACJMK2_043967</name>
</gene>
<feature type="non-terminal residue" evidence="1">
    <location>
        <position position="460"/>
    </location>
</feature>
<feature type="non-terminal residue" evidence="1">
    <location>
        <position position="1"/>
    </location>
</feature>
<accession>A0ABD3VZ31</accession>
<organism evidence="1 2">
    <name type="scientific">Sinanodonta woodiana</name>
    <name type="common">Chinese pond mussel</name>
    <name type="synonym">Anodonta woodiana</name>
    <dbReference type="NCBI Taxonomy" id="1069815"/>
    <lineage>
        <taxon>Eukaryota</taxon>
        <taxon>Metazoa</taxon>
        <taxon>Spiralia</taxon>
        <taxon>Lophotrochozoa</taxon>
        <taxon>Mollusca</taxon>
        <taxon>Bivalvia</taxon>
        <taxon>Autobranchia</taxon>
        <taxon>Heteroconchia</taxon>
        <taxon>Palaeoheterodonta</taxon>
        <taxon>Unionida</taxon>
        <taxon>Unionoidea</taxon>
        <taxon>Unionidae</taxon>
        <taxon>Unioninae</taxon>
        <taxon>Sinanodonta</taxon>
    </lineage>
</organism>
<dbReference type="EMBL" id="JBJQND010000009">
    <property type="protein sequence ID" value="KAL3866686.1"/>
    <property type="molecule type" value="Genomic_DNA"/>
</dbReference>
<protein>
    <submittedName>
        <fullName evidence="1">Uncharacterized protein</fullName>
    </submittedName>
</protein>
<name>A0ABD3VZ31_SINWO</name>
<reference evidence="1 2" key="1">
    <citation type="submission" date="2024-11" db="EMBL/GenBank/DDBJ databases">
        <title>Chromosome-level genome assembly of the freshwater bivalve Anodonta woodiana.</title>
        <authorList>
            <person name="Chen X."/>
        </authorList>
    </citation>
    <scope>NUCLEOTIDE SEQUENCE [LARGE SCALE GENOMIC DNA]</scope>
    <source>
        <strain evidence="1">MN2024</strain>
        <tissue evidence="1">Gills</tissue>
    </source>
</reference>
<evidence type="ECO:0000313" key="2">
    <source>
        <dbReference type="Proteomes" id="UP001634394"/>
    </source>
</evidence>
<dbReference type="Proteomes" id="UP001634394">
    <property type="component" value="Unassembled WGS sequence"/>
</dbReference>
<proteinExistence type="predicted"/>
<keyword evidence="2" id="KW-1185">Reference proteome</keyword>
<comment type="caution">
    <text evidence="1">The sequence shown here is derived from an EMBL/GenBank/DDBJ whole genome shotgun (WGS) entry which is preliminary data.</text>
</comment>
<sequence>FLVEDYKIKEAGFNEENVTSSMHPAPAIKQEPEDIGGYGIKESMTRHDELDNHYYPIENVSQSDQNISGILNNSNDVPFPNELKVKMEHLNEVSSAFDEVSKDVQSDISSMQRKSMLKVSLQNLKHDQSVDYMNKYEAESGFKGNVRRSRRKRKPTVYVDNFSDEEEEEVDTCSREEEDVSDYIDEQEEECFEGSEFQTVKVSTKKKFKSKMHKLKVNSNTSIGNFSDEDEEKKYTVGSNYQTVKNSTKQLLKSKIHKLNVSNSTKMTLKSKIIQERNNITSSSLRSTKSVPLSSTDFLEDSPRFMNITTRSPKVVNYDERILCVGTNRSVGIGGSESEDSSLSEKEDKCDRTYVPKLKIIPGNTMPKNCRSKYALPRVVEIPMGRKRKITSQNAEFIGKAREIIVHPSNSELQAEVKSLDSISGTVTEIRVYPTKPVVCSKVRRFMYGKQLRPVQASNS</sequence>
<evidence type="ECO:0000313" key="1">
    <source>
        <dbReference type="EMBL" id="KAL3866686.1"/>
    </source>
</evidence>
<dbReference type="AlphaFoldDB" id="A0ABD3VZ31"/>